<name>A0A0L8VAN7_9BACT</name>
<evidence type="ECO:0000313" key="2">
    <source>
        <dbReference type="Proteomes" id="UP000036958"/>
    </source>
</evidence>
<dbReference type="AlphaFoldDB" id="A0A0L8VAN7"/>
<accession>A0A0L8VAN7</accession>
<dbReference type="STRING" id="1409788.NC99_16750"/>
<reference evidence="2" key="1">
    <citation type="submission" date="2015-07" db="EMBL/GenBank/DDBJ databases">
        <title>Genome sequencing of Sunxiuqinia dokdonensis strain SK.</title>
        <authorList>
            <person name="Ahn S."/>
            <person name="Kim B.-C."/>
        </authorList>
    </citation>
    <scope>NUCLEOTIDE SEQUENCE [LARGE SCALE GENOMIC DNA]</scope>
    <source>
        <strain evidence="2">SK</strain>
    </source>
</reference>
<protein>
    <submittedName>
        <fullName evidence="1">Uncharacterized protein</fullName>
    </submittedName>
</protein>
<proteinExistence type="predicted"/>
<sequence length="37" mass="4303">MKSDSLPQFFGTEIGHFEPLRRMENAAIKIIEENSYC</sequence>
<keyword evidence="2" id="KW-1185">Reference proteome</keyword>
<evidence type="ECO:0000313" key="1">
    <source>
        <dbReference type="EMBL" id="KOH45509.1"/>
    </source>
</evidence>
<gene>
    <name evidence="1" type="ORF">NC99_16750</name>
</gene>
<comment type="caution">
    <text evidence="1">The sequence shown here is derived from an EMBL/GenBank/DDBJ whole genome shotgun (WGS) entry which is preliminary data.</text>
</comment>
<dbReference type="EMBL" id="LGIA01000116">
    <property type="protein sequence ID" value="KOH45509.1"/>
    <property type="molecule type" value="Genomic_DNA"/>
</dbReference>
<organism evidence="1 2">
    <name type="scientific">Sunxiuqinia dokdonensis</name>
    <dbReference type="NCBI Taxonomy" id="1409788"/>
    <lineage>
        <taxon>Bacteria</taxon>
        <taxon>Pseudomonadati</taxon>
        <taxon>Bacteroidota</taxon>
        <taxon>Bacteroidia</taxon>
        <taxon>Marinilabiliales</taxon>
        <taxon>Prolixibacteraceae</taxon>
        <taxon>Sunxiuqinia</taxon>
    </lineage>
</organism>
<dbReference type="Proteomes" id="UP000036958">
    <property type="component" value="Unassembled WGS sequence"/>
</dbReference>